<dbReference type="InterPro" id="IPR008927">
    <property type="entry name" value="6-PGluconate_DH-like_C_sf"/>
</dbReference>
<dbReference type="RefSeq" id="WP_060671519.1">
    <property type="nucleotide sequence ID" value="NZ_LIXZ01000003.1"/>
</dbReference>
<name>A0A0P6VZL7_9BACI</name>
<proteinExistence type="inferred from homology"/>
<dbReference type="Gene3D" id="3.40.50.720">
    <property type="entry name" value="NAD(P)-binding Rossmann-like Domain"/>
    <property type="match status" value="1"/>
</dbReference>
<dbReference type="PANTHER" id="PTHR48075:SF5">
    <property type="entry name" value="3-HYDROXYBUTYRYL-COA DEHYDROGENASE"/>
    <property type="match status" value="1"/>
</dbReference>
<dbReference type="GO" id="GO:0006631">
    <property type="term" value="P:fatty acid metabolic process"/>
    <property type="evidence" value="ECO:0007669"/>
    <property type="project" value="InterPro"/>
</dbReference>
<organism evidence="9 10">
    <name type="scientific">Rossellomorea vietnamensis</name>
    <dbReference type="NCBI Taxonomy" id="218284"/>
    <lineage>
        <taxon>Bacteria</taxon>
        <taxon>Bacillati</taxon>
        <taxon>Bacillota</taxon>
        <taxon>Bacilli</taxon>
        <taxon>Bacillales</taxon>
        <taxon>Bacillaceae</taxon>
        <taxon>Rossellomorea</taxon>
    </lineage>
</organism>
<dbReference type="InterPro" id="IPR006176">
    <property type="entry name" value="3-OHacyl-CoA_DH_NAD-bd"/>
</dbReference>
<evidence type="ECO:0000256" key="1">
    <source>
        <dbReference type="ARBA" id="ARBA00005086"/>
    </source>
</evidence>
<dbReference type="EC" id="1.1.1.157" evidence="9"/>
<comment type="similarity">
    <text evidence="2">Belongs to the 3-hydroxyacyl-CoA dehydrogenase family.</text>
</comment>
<dbReference type="InterPro" id="IPR036291">
    <property type="entry name" value="NAD(P)-bd_dom_sf"/>
</dbReference>
<dbReference type="FunFam" id="3.40.50.720:FF:000009">
    <property type="entry name" value="Fatty oxidation complex, alpha subunit"/>
    <property type="match status" value="1"/>
</dbReference>
<dbReference type="PATRIC" id="fig|218284.4.peg.2257"/>
<dbReference type="PIRSF" id="PIRSF000105">
    <property type="entry name" value="HCDH"/>
    <property type="match status" value="1"/>
</dbReference>
<feature type="binding site" evidence="5">
    <location>
        <position position="273"/>
    </location>
    <ligand>
        <name>NAD(+)</name>
        <dbReference type="ChEBI" id="CHEBI:57540"/>
    </ligand>
</feature>
<dbReference type="AlphaFoldDB" id="A0A0P6VZL7"/>
<dbReference type="GO" id="GO:0008691">
    <property type="term" value="F:3-hydroxybutyryl-CoA dehydrogenase activity"/>
    <property type="evidence" value="ECO:0007669"/>
    <property type="project" value="UniProtKB-EC"/>
</dbReference>
<gene>
    <name evidence="9" type="ORF">AM506_05690</name>
</gene>
<feature type="binding site" evidence="5">
    <location>
        <position position="32"/>
    </location>
    <ligand>
        <name>NAD(+)</name>
        <dbReference type="ChEBI" id="CHEBI:57540"/>
    </ligand>
</feature>
<dbReference type="Pfam" id="PF00725">
    <property type="entry name" value="3HCDH"/>
    <property type="match status" value="1"/>
</dbReference>
<evidence type="ECO:0000313" key="10">
    <source>
        <dbReference type="Proteomes" id="UP000050398"/>
    </source>
</evidence>
<dbReference type="eggNOG" id="COG1250">
    <property type="taxonomic scope" value="Bacteria"/>
</dbReference>
<evidence type="ECO:0000256" key="4">
    <source>
        <dbReference type="PIRSR" id="PIRSR000105-1"/>
    </source>
</evidence>
<sequence length="291" mass="32442">MSQHIVVVGSGVMGRGIAYVSATGGFRTTLVDIKQEQLDHAREEIQLIFQRGIERNKLTQQEYIEAKELMSYSTNLSIAVRDADVVIEAVPEKADIKRGVFEVLDAHAPEYCYLATNTSTMSPTEIGSFTKRPDKVIAMHFFNPVHKMPLVEIVRGLETSDETAEVIGQVARLMGKETVVINEFPGFVTSRISALVGNEAFYMLQEGLGSPEEIDKAIKLGLNYPMGPFELGDLVGLDTRLNNLKYLHEKLGEKYRPAPLLEKYVKAGRLGRKSGKGVYDYSETKEKEHQS</sequence>
<dbReference type="Gene3D" id="1.10.1040.10">
    <property type="entry name" value="N-(1-d-carboxylethyl)-l-norvaline Dehydrogenase, domain 2"/>
    <property type="match status" value="1"/>
</dbReference>
<evidence type="ECO:0000259" key="8">
    <source>
        <dbReference type="Pfam" id="PF02737"/>
    </source>
</evidence>
<keyword evidence="3 9" id="KW-0560">Oxidoreductase</keyword>
<evidence type="ECO:0000313" key="9">
    <source>
        <dbReference type="EMBL" id="KPL60607.1"/>
    </source>
</evidence>
<keyword evidence="5" id="KW-0520">NAD</keyword>
<feature type="compositionally biased region" description="Basic and acidic residues" evidence="6">
    <location>
        <begin position="282"/>
        <end position="291"/>
    </location>
</feature>
<dbReference type="SUPFAM" id="SSF48179">
    <property type="entry name" value="6-phosphogluconate dehydrogenase C-terminal domain-like"/>
    <property type="match status" value="1"/>
</dbReference>
<comment type="caution">
    <text evidence="9">The sequence shown here is derived from an EMBL/GenBank/DDBJ whole genome shotgun (WGS) entry which is preliminary data.</text>
</comment>
<feature type="binding site" evidence="5">
    <location>
        <begin position="9"/>
        <end position="14"/>
    </location>
    <ligand>
        <name>NAD(+)</name>
        <dbReference type="ChEBI" id="CHEBI:57540"/>
    </ligand>
</feature>
<evidence type="ECO:0000256" key="5">
    <source>
        <dbReference type="PIRSR" id="PIRSR000105-2"/>
    </source>
</evidence>
<dbReference type="InterPro" id="IPR013328">
    <property type="entry name" value="6PGD_dom2"/>
</dbReference>
<feature type="region of interest" description="Disordered" evidence="6">
    <location>
        <begin position="272"/>
        <end position="291"/>
    </location>
</feature>
<dbReference type="Pfam" id="PF02737">
    <property type="entry name" value="3HCDH_N"/>
    <property type="match status" value="1"/>
</dbReference>
<dbReference type="InterPro" id="IPR022694">
    <property type="entry name" value="3-OHacyl-CoA_DH"/>
</dbReference>
<evidence type="ECO:0000259" key="7">
    <source>
        <dbReference type="Pfam" id="PF00725"/>
    </source>
</evidence>
<feature type="binding site" evidence="5">
    <location>
        <position position="119"/>
    </location>
    <ligand>
        <name>NAD(+)</name>
        <dbReference type="ChEBI" id="CHEBI:57540"/>
    </ligand>
</feature>
<evidence type="ECO:0000256" key="3">
    <source>
        <dbReference type="ARBA" id="ARBA00023002"/>
    </source>
</evidence>
<dbReference type="OrthoDB" id="9771883at2"/>
<feature type="binding site" evidence="5">
    <location>
        <position position="92"/>
    </location>
    <ligand>
        <name>NAD(+)</name>
        <dbReference type="ChEBI" id="CHEBI:57540"/>
    </ligand>
</feature>
<dbReference type="InterPro" id="IPR006108">
    <property type="entry name" value="3HC_DH_C"/>
</dbReference>
<dbReference type="Proteomes" id="UP000050398">
    <property type="component" value="Unassembled WGS sequence"/>
</dbReference>
<evidence type="ECO:0000256" key="2">
    <source>
        <dbReference type="ARBA" id="ARBA00009463"/>
    </source>
</evidence>
<dbReference type="EMBL" id="LIXZ01000003">
    <property type="protein sequence ID" value="KPL60607.1"/>
    <property type="molecule type" value="Genomic_DNA"/>
</dbReference>
<reference evidence="9 10" key="1">
    <citation type="submission" date="2015-08" db="EMBL/GenBank/DDBJ databases">
        <title>Draft Genome Sequence of Bacillus vietnamensis UCD-SED5.</title>
        <authorList>
            <person name="Lee R.D."/>
            <person name="Jospin G."/>
            <person name="Lang J.M."/>
            <person name="Coil D.A."/>
            <person name="Eisen J.A."/>
        </authorList>
    </citation>
    <scope>NUCLEOTIDE SEQUENCE [LARGE SCALE GENOMIC DNA]</scope>
    <source>
        <strain evidence="9 10">UCD-SED5</strain>
    </source>
</reference>
<evidence type="ECO:0000256" key="6">
    <source>
        <dbReference type="SAM" id="MobiDB-lite"/>
    </source>
</evidence>
<feature type="binding site" evidence="5">
    <location>
        <position position="143"/>
    </location>
    <ligand>
        <name>NAD(+)</name>
        <dbReference type="ChEBI" id="CHEBI:57540"/>
    </ligand>
</feature>
<feature type="site" description="Important for catalytic activity" evidence="4">
    <location>
        <position position="140"/>
    </location>
</feature>
<feature type="domain" description="3-hydroxyacyl-CoA dehydrogenase NAD binding" evidence="8">
    <location>
        <begin position="5"/>
        <end position="183"/>
    </location>
</feature>
<dbReference type="SUPFAM" id="SSF51735">
    <property type="entry name" value="NAD(P)-binding Rossmann-fold domains"/>
    <property type="match status" value="1"/>
</dbReference>
<dbReference type="PANTHER" id="PTHR48075">
    <property type="entry name" value="3-HYDROXYACYL-COA DEHYDROGENASE FAMILY PROTEIN"/>
    <property type="match status" value="1"/>
</dbReference>
<comment type="pathway">
    <text evidence="1">Lipid metabolism; butanoate metabolism.</text>
</comment>
<protein>
    <submittedName>
        <fullName evidence="9">3-hydroxybutyryl-CoA dehydrogenase</fullName>
        <ecNumber evidence="9">1.1.1.157</ecNumber>
    </submittedName>
</protein>
<accession>A0A0P6VZL7</accession>
<dbReference type="GO" id="GO:0070403">
    <property type="term" value="F:NAD+ binding"/>
    <property type="evidence" value="ECO:0007669"/>
    <property type="project" value="InterPro"/>
</dbReference>
<dbReference type="NCBIfam" id="NF006722">
    <property type="entry name" value="PRK09260.1"/>
    <property type="match status" value="1"/>
</dbReference>
<feature type="binding site" evidence="5">
    <location>
        <position position="97"/>
    </location>
    <ligand>
        <name>NAD(+)</name>
        <dbReference type="ChEBI" id="CHEBI:57540"/>
    </ligand>
</feature>
<feature type="domain" description="3-hydroxyacyl-CoA dehydrogenase C-terminal" evidence="7">
    <location>
        <begin position="186"/>
        <end position="281"/>
    </location>
</feature>